<keyword evidence="1" id="KW-0479">Metal-binding</keyword>
<keyword evidence="1" id="KW-0863">Zinc-finger</keyword>
<accession>A0A8S4DVQ3</accession>
<keyword evidence="1" id="KW-0862">Zinc</keyword>
<dbReference type="Proteomes" id="UP000653454">
    <property type="component" value="Unassembled WGS sequence"/>
</dbReference>
<feature type="binding site" evidence="1">
    <location>
        <position position="54"/>
    </location>
    <ligand>
        <name>Zn(2+)</name>
        <dbReference type="ChEBI" id="CHEBI:29105"/>
    </ligand>
</feature>
<proteinExistence type="predicted"/>
<dbReference type="SMART" id="SM00868">
    <property type="entry name" value="zf-AD"/>
    <property type="match status" value="1"/>
</dbReference>
<dbReference type="PROSITE" id="PS51915">
    <property type="entry name" value="ZAD"/>
    <property type="match status" value="1"/>
</dbReference>
<dbReference type="InterPro" id="IPR012934">
    <property type="entry name" value="Znf_AD"/>
</dbReference>
<feature type="domain" description="ZAD" evidence="2">
    <location>
        <begin position="52"/>
        <end position="131"/>
    </location>
</feature>
<feature type="binding site" evidence="1">
    <location>
        <position position="104"/>
    </location>
    <ligand>
        <name>Zn(2+)</name>
        <dbReference type="ChEBI" id="CHEBI:29105"/>
    </ligand>
</feature>
<feature type="binding site" evidence="1">
    <location>
        <position position="57"/>
    </location>
    <ligand>
        <name>Zn(2+)</name>
        <dbReference type="ChEBI" id="CHEBI:29105"/>
    </ligand>
</feature>
<evidence type="ECO:0000313" key="4">
    <source>
        <dbReference type="Proteomes" id="UP000653454"/>
    </source>
</evidence>
<comment type="caution">
    <text evidence="3">The sequence shown here is derived from an EMBL/GenBank/DDBJ whole genome shotgun (WGS) entry which is preliminary data.</text>
</comment>
<name>A0A8S4DVQ3_PLUXY</name>
<evidence type="ECO:0000259" key="2">
    <source>
        <dbReference type="PROSITE" id="PS51915"/>
    </source>
</evidence>
<protein>
    <submittedName>
        <fullName evidence="3">(diamondback moth) hypothetical protein</fullName>
    </submittedName>
</protein>
<evidence type="ECO:0000313" key="3">
    <source>
        <dbReference type="EMBL" id="CAG9106362.1"/>
    </source>
</evidence>
<dbReference type="Pfam" id="PF07776">
    <property type="entry name" value="zf-AD"/>
    <property type="match status" value="1"/>
</dbReference>
<feature type="binding site" evidence="1">
    <location>
        <position position="107"/>
    </location>
    <ligand>
        <name>Zn(2+)</name>
        <dbReference type="ChEBI" id="CHEBI:29105"/>
    </ligand>
</feature>
<reference evidence="3" key="1">
    <citation type="submission" date="2020-11" db="EMBL/GenBank/DDBJ databases">
        <authorList>
            <person name="Whiteford S."/>
        </authorList>
    </citation>
    <scope>NUCLEOTIDE SEQUENCE</scope>
</reference>
<gene>
    <name evidence="3" type="ORF">PLXY2_LOCUS3589</name>
</gene>
<keyword evidence="4" id="KW-1185">Reference proteome</keyword>
<evidence type="ECO:0000256" key="1">
    <source>
        <dbReference type="PROSITE-ProRule" id="PRU01263"/>
    </source>
</evidence>
<dbReference type="GO" id="GO:0008270">
    <property type="term" value="F:zinc ion binding"/>
    <property type="evidence" value="ECO:0007669"/>
    <property type="project" value="UniProtKB-UniRule"/>
</dbReference>
<dbReference type="EMBL" id="CAJHNJ030000009">
    <property type="protein sequence ID" value="CAG9106362.1"/>
    <property type="molecule type" value="Genomic_DNA"/>
</dbReference>
<dbReference type="GO" id="GO:0005634">
    <property type="term" value="C:nucleus"/>
    <property type="evidence" value="ECO:0007669"/>
    <property type="project" value="InterPro"/>
</dbReference>
<organism evidence="3 4">
    <name type="scientific">Plutella xylostella</name>
    <name type="common">Diamondback moth</name>
    <name type="synonym">Plutella maculipennis</name>
    <dbReference type="NCBI Taxonomy" id="51655"/>
    <lineage>
        <taxon>Eukaryota</taxon>
        <taxon>Metazoa</taxon>
        <taxon>Ecdysozoa</taxon>
        <taxon>Arthropoda</taxon>
        <taxon>Hexapoda</taxon>
        <taxon>Insecta</taxon>
        <taxon>Pterygota</taxon>
        <taxon>Neoptera</taxon>
        <taxon>Endopterygota</taxon>
        <taxon>Lepidoptera</taxon>
        <taxon>Glossata</taxon>
        <taxon>Ditrysia</taxon>
        <taxon>Yponomeutoidea</taxon>
        <taxon>Plutellidae</taxon>
        <taxon>Plutella</taxon>
    </lineage>
</organism>
<dbReference type="AlphaFoldDB" id="A0A8S4DVQ3"/>
<sequence length="138" mass="15899">MLLCSLLDANIFIYKFTLSLIHLVIFTSNIRNNLSPTMNAARFKAMPVIETGVCRFCGHNKKCRVINIEYENLGQREVYSEMLLECFGILLSNLDRPQKERLVCASCVHRLRAACSFKNQLLKCEETLKRKIEGKLKI</sequence>